<dbReference type="Proteomes" id="UP000030746">
    <property type="component" value="Unassembled WGS sequence"/>
</dbReference>
<gene>
    <name evidence="3" type="ORF">LOTGIDRAFT_171336</name>
</gene>
<proteinExistence type="predicted"/>
<feature type="region of interest" description="Disordered" evidence="1">
    <location>
        <begin position="165"/>
        <end position="192"/>
    </location>
</feature>
<dbReference type="HOGENOM" id="CLU_1268193_0_0_1"/>
<feature type="transmembrane region" description="Helical" evidence="2">
    <location>
        <begin position="38"/>
        <end position="61"/>
    </location>
</feature>
<keyword evidence="2" id="KW-0812">Transmembrane</keyword>
<dbReference type="KEGG" id="lgi:LOTGIDRAFT_171336"/>
<accession>V4BBW0</accession>
<dbReference type="CTD" id="20241719"/>
<reference evidence="3 4" key="1">
    <citation type="journal article" date="2013" name="Nature">
        <title>Insights into bilaterian evolution from three spiralian genomes.</title>
        <authorList>
            <person name="Simakov O."/>
            <person name="Marletaz F."/>
            <person name="Cho S.J."/>
            <person name="Edsinger-Gonzales E."/>
            <person name="Havlak P."/>
            <person name="Hellsten U."/>
            <person name="Kuo D.H."/>
            <person name="Larsson T."/>
            <person name="Lv J."/>
            <person name="Arendt D."/>
            <person name="Savage R."/>
            <person name="Osoegawa K."/>
            <person name="de Jong P."/>
            <person name="Grimwood J."/>
            <person name="Chapman J.A."/>
            <person name="Shapiro H."/>
            <person name="Aerts A."/>
            <person name="Otillar R.P."/>
            <person name="Terry A.Y."/>
            <person name="Boore J.L."/>
            <person name="Grigoriev I.V."/>
            <person name="Lindberg D.R."/>
            <person name="Seaver E.C."/>
            <person name="Weisblat D.A."/>
            <person name="Putnam N.H."/>
            <person name="Rokhsar D.S."/>
        </authorList>
    </citation>
    <scope>NUCLEOTIDE SEQUENCE [LARGE SCALE GENOMIC DNA]</scope>
</reference>
<organism evidence="3 4">
    <name type="scientific">Lottia gigantea</name>
    <name type="common">Giant owl limpet</name>
    <dbReference type="NCBI Taxonomy" id="225164"/>
    <lineage>
        <taxon>Eukaryota</taxon>
        <taxon>Metazoa</taxon>
        <taxon>Spiralia</taxon>
        <taxon>Lophotrochozoa</taxon>
        <taxon>Mollusca</taxon>
        <taxon>Gastropoda</taxon>
        <taxon>Patellogastropoda</taxon>
        <taxon>Lottioidea</taxon>
        <taxon>Lottiidae</taxon>
        <taxon>Lottia</taxon>
    </lineage>
</organism>
<keyword evidence="2" id="KW-1133">Transmembrane helix</keyword>
<dbReference type="OMA" id="CCCNSAK"/>
<protein>
    <recommendedName>
        <fullName evidence="5">Sushi domain-containing protein</fullName>
    </recommendedName>
</protein>
<dbReference type="AlphaFoldDB" id="V4BBW0"/>
<dbReference type="RefSeq" id="XP_009045772.1">
    <property type="nucleotide sequence ID" value="XM_009047524.1"/>
</dbReference>
<dbReference type="EMBL" id="KB199981">
    <property type="protein sequence ID" value="ESP03542.1"/>
    <property type="molecule type" value="Genomic_DNA"/>
</dbReference>
<dbReference type="OrthoDB" id="6111986at2759"/>
<keyword evidence="4" id="KW-1185">Reference proteome</keyword>
<evidence type="ECO:0000256" key="2">
    <source>
        <dbReference type="SAM" id="Phobius"/>
    </source>
</evidence>
<evidence type="ECO:0000313" key="3">
    <source>
        <dbReference type="EMBL" id="ESP03542.1"/>
    </source>
</evidence>
<evidence type="ECO:0000256" key="1">
    <source>
        <dbReference type="SAM" id="MobiDB-lite"/>
    </source>
</evidence>
<evidence type="ECO:0000313" key="4">
    <source>
        <dbReference type="Proteomes" id="UP000030746"/>
    </source>
</evidence>
<feature type="compositionally biased region" description="Basic and acidic residues" evidence="1">
    <location>
        <begin position="183"/>
        <end position="192"/>
    </location>
</feature>
<evidence type="ECO:0008006" key="5">
    <source>
        <dbReference type="Google" id="ProtNLM"/>
    </source>
</evidence>
<sequence>MSGTKSISCSTTSGWGSPPTCTPIDLKNTIYAQFAPDWLMYLLGVLMSLLVLSCIACTIYHCCCRAAGAAIYPEGGGAARSTSCCPCGRRGENSSTYESNIIHNSNSVRKKQDVVTKHTTTTMHGTEVNHVEEPNGVYTTHDGLILVPVKPYELHEYHKNVSTKKAFPVHGGAHSDTNGSTPRSEKDGSDRNLKTVVKPMPLWMPHAKPVRNNNTSTH</sequence>
<dbReference type="GeneID" id="20241719"/>
<name>V4BBW0_LOTGI</name>
<keyword evidence="2" id="KW-0472">Membrane</keyword>